<dbReference type="SUPFAM" id="SSF53187">
    <property type="entry name" value="Zn-dependent exopeptidases"/>
    <property type="match status" value="1"/>
</dbReference>
<feature type="binding site" evidence="8">
    <location>
        <position position="225"/>
    </location>
    <ligand>
        <name>Zn(2+)</name>
        <dbReference type="ChEBI" id="CHEBI:29105"/>
        <label>1</label>
    </ligand>
</feature>
<evidence type="ECO:0000313" key="11">
    <source>
        <dbReference type="Proteomes" id="UP000199322"/>
    </source>
</evidence>
<keyword evidence="2" id="KW-0031">Aminopeptidase</keyword>
<dbReference type="EMBL" id="FMYV01000005">
    <property type="protein sequence ID" value="SDC57393.1"/>
    <property type="molecule type" value="Genomic_DNA"/>
</dbReference>
<dbReference type="PANTHER" id="PTHR32481:SF5">
    <property type="entry name" value="ENDOGLUCANASE"/>
    <property type="match status" value="1"/>
</dbReference>
<dbReference type="AlphaFoldDB" id="A0A1G6MPA2"/>
<reference evidence="10 12" key="2">
    <citation type="submission" date="2019-04" db="EMBL/GenBank/DDBJ databases">
        <title>Draft genome sequence data and analysis of a Fermenting Bacterium, Geotoga petraea strain HO-Geo1, isolated from heavy-oil petroleum reservoir in Russia.</title>
        <authorList>
            <person name="Grouzdev D.S."/>
            <person name="Semenova E.M."/>
            <person name="Sokolova D.S."/>
            <person name="Tourova T.P."/>
            <person name="Poltaraus A.B."/>
            <person name="Nazina T.N."/>
        </authorList>
    </citation>
    <scope>NUCLEOTIDE SEQUENCE [LARGE SCALE GENOMIC DNA]</scope>
    <source>
        <strain evidence="10 12">HO-Geo1</strain>
    </source>
</reference>
<dbReference type="InterPro" id="IPR023367">
    <property type="entry name" value="Peptidase_M42_dom2"/>
</dbReference>
<dbReference type="OrthoDB" id="48055at2"/>
<feature type="binding site" evidence="8">
    <location>
        <position position="313"/>
    </location>
    <ligand>
        <name>Zn(2+)</name>
        <dbReference type="ChEBI" id="CHEBI:29105"/>
        <label>2</label>
    </ligand>
</feature>
<organism evidence="9 11">
    <name type="scientific">Geotoga petraea</name>
    <dbReference type="NCBI Taxonomy" id="28234"/>
    <lineage>
        <taxon>Bacteria</taxon>
        <taxon>Thermotogati</taxon>
        <taxon>Thermotogota</taxon>
        <taxon>Thermotogae</taxon>
        <taxon>Petrotogales</taxon>
        <taxon>Petrotogaceae</taxon>
        <taxon>Geotoga</taxon>
    </lineage>
</organism>
<feature type="active site" description="Proton acceptor" evidence="7">
    <location>
        <position position="202"/>
    </location>
</feature>
<evidence type="ECO:0000256" key="3">
    <source>
        <dbReference type="ARBA" id="ARBA00022670"/>
    </source>
</evidence>
<keyword evidence="3" id="KW-0645">Protease</keyword>
<evidence type="ECO:0000313" key="10">
    <source>
        <dbReference type="EMBL" id="TGG87392.1"/>
    </source>
</evidence>
<dbReference type="PIRSF" id="PIRSF001123">
    <property type="entry name" value="PepA_GA"/>
    <property type="match status" value="1"/>
</dbReference>
<accession>A0A1G6MPA2</accession>
<evidence type="ECO:0000256" key="6">
    <source>
        <dbReference type="PIRNR" id="PIRNR001123"/>
    </source>
</evidence>
<dbReference type="Gene3D" id="3.40.630.10">
    <property type="entry name" value="Zn peptidases"/>
    <property type="match status" value="1"/>
</dbReference>
<dbReference type="STRING" id="28234.SAMN04488588_1333"/>
<dbReference type="Proteomes" id="UP000297288">
    <property type="component" value="Unassembled WGS sequence"/>
</dbReference>
<keyword evidence="11" id="KW-1185">Reference proteome</keyword>
<evidence type="ECO:0000256" key="2">
    <source>
        <dbReference type="ARBA" id="ARBA00022438"/>
    </source>
</evidence>
<evidence type="ECO:0000256" key="5">
    <source>
        <dbReference type="ARBA" id="ARBA00022801"/>
    </source>
</evidence>
<feature type="binding site" evidence="8">
    <location>
        <position position="62"/>
    </location>
    <ligand>
        <name>Zn(2+)</name>
        <dbReference type="ChEBI" id="CHEBI:29105"/>
        <label>1</label>
    </ligand>
</feature>
<dbReference type="GO" id="GO:0046872">
    <property type="term" value="F:metal ion binding"/>
    <property type="evidence" value="ECO:0007669"/>
    <property type="project" value="UniProtKB-UniRule"/>
</dbReference>
<gene>
    <name evidence="10" type="ORF">E4650_08805</name>
    <name evidence="9" type="ORF">SAMN04488588_1333</name>
</gene>
<proteinExistence type="inferred from homology"/>
<dbReference type="GO" id="GO:0004177">
    <property type="term" value="F:aminopeptidase activity"/>
    <property type="evidence" value="ECO:0007669"/>
    <property type="project" value="UniProtKB-UniRule"/>
</dbReference>
<dbReference type="Pfam" id="PF05343">
    <property type="entry name" value="Peptidase_M42"/>
    <property type="match status" value="1"/>
</dbReference>
<feature type="binding site" evidence="8">
    <location>
        <position position="168"/>
    </location>
    <ligand>
        <name>Zn(2+)</name>
        <dbReference type="ChEBI" id="CHEBI:29105"/>
        <label>2</label>
    </ligand>
</feature>
<evidence type="ECO:0000256" key="8">
    <source>
        <dbReference type="PIRSR" id="PIRSR001123-2"/>
    </source>
</evidence>
<dbReference type="PANTHER" id="PTHR32481">
    <property type="entry name" value="AMINOPEPTIDASE"/>
    <property type="match status" value="1"/>
</dbReference>
<dbReference type="SUPFAM" id="SSF101821">
    <property type="entry name" value="Aminopeptidase/glucanase lid domain"/>
    <property type="match status" value="1"/>
</dbReference>
<comment type="similarity">
    <text evidence="1 6">Belongs to the peptidase M42 family.</text>
</comment>
<keyword evidence="4 8" id="KW-0479">Metal-binding</keyword>
<dbReference type="InterPro" id="IPR008007">
    <property type="entry name" value="Peptidase_M42"/>
</dbReference>
<keyword evidence="5" id="KW-0378">Hydrolase</keyword>
<comment type="cofactor">
    <cofactor evidence="8">
        <name>a divalent metal cation</name>
        <dbReference type="ChEBI" id="CHEBI:60240"/>
    </cofactor>
    <text evidence="8">Binds 2 divalent metal cations per subunit.</text>
</comment>
<evidence type="ECO:0000313" key="9">
    <source>
        <dbReference type="EMBL" id="SDC57393.1"/>
    </source>
</evidence>
<dbReference type="GO" id="GO:0006508">
    <property type="term" value="P:proteolysis"/>
    <property type="evidence" value="ECO:0007669"/>
    <property type="project" value="UniProtKB-KW"/>
</dbReference>
<evidence type="ECO:0000256" key="7">
    <source>
        <dbReference type="PIRSR" id="PIRSR001123-1"/>
    </source>
</evidence>
<dbReference type="RefSeq" id="WP_091403903.1">
    <property type="nucleotide sequence ID" value="NZ_FMYV01000005.1"/>
</dbReference>
<dbReference type="InterPro" id="IPR051464">
    <property type="entry name" value="Peptidase_M42_aminopept"/>
</dbReference>
<feature type="binding site" evidence="8">
    <location>
        <position position="203"/>
    </location>
    <ligand>
        <name>Zn(2+)</name>
        <dbReference type="ChEBI" id="CHEBI:29105"/>
        <label>2</label>
    </ligand>
</feature>
<sequence>MRKYLKEMTELMGVSGHEEKVKEFIKEKIDGMYDDIYEDVMGNMIVLKKGKNSSKRVMVAAHMDEVGFLVTKIHKDGKLGISMVGGVDPRVVKSQRLLIKNEIPAVVNSKPIHLEKETSSVAKYDSLKIECGFKKDEDAKKKVNLGDMVTFDVKYYENGDYALSKAFDDRAGCTVMMNILESFKNNNTKPEYDTYFAFVVQEETGLRGSGVAAEYINPDAALILEGTTAGDNPENEPEKWATHLGDGPVLTFMHSGVVLERKIFENIVETAKGMGIKYQYKMRTAGGTDAARLAKSLGGIPAGVISVPCRYLHSPNTIINLKDYDGVYKITEKLLIDGRMIAE</sequence>
<dbReference type="Gene3D" id="2.40.30.40">
    <property type="entry name" value="Peptidase M42, domain 2"/>
    <property type="match status" value="1"/>
</dbReference>
<dbReference type="Proteomes" id="UP000199322">
    <property type="component" value="Unassembled WGS sequence"/>
</dbReference>
<reference evidence="9 11" key="1">
    <citation type="submission" date="2016-10" db="EMBL/GenBank/DDBJ databases">
        <authorList>
            <person name="de Groot N.N."/>
        </authorList>
    </citation>
    <scope>NUCLEOTIDE SEQUENCE [LARGE SCALE GENOMIC DNA]</scope>
    <source>
        <strain evidence="9 11">WG14</strain>
    </source>
</reference>
<evidence type="ECO:0000313" key="12">
    <source>
        <dbReference type="Proteomes" id="UP000297288"/>
    </source>
</evidence>
<feature type="binding site" evidence="8">
    <location>
        <position position="168"/>
    </location>
    <ligand>
        <name>Zn(2+)</name>
        <dbReference type="ChEBI" id="CHEBI:29105"/>
        <label>1</label>
    </ligand>
</feature>
<protein>
    <submittedName>
        <fullName evidence="9">Endoglucanase</fullName>
    </submittedName>
    <submittedName>
        <fullName evidence="10">M42 family peptidase</fullName>
    </submittedName>
</protein>
<evidence type="ECO:0000256" key="1">
    <source>
        <dbReference type="ARBA" id="ARBA00006272"/>
    </source>
</evidence>
<evidence type="ECO:0000256" key="4">
    <source>
        <dbReference type="ARBA" id="ARBA00022723"/>
    </source>
</evidence>
<dbReference type="EMBL" id="SRME01000005">
    <property type="protein sequence ID" value="TGG87392.1"/>
    <property type="molecule type" value="Genomic_DNA"/>
</dbReference>
<name>A0A1G6MPA2_9BACT</name>